<sequence length="83" mass="9382">MKLSSSVLSVVVIAVFLCMLDKHVFGDEVECNTDCGDKYEPVCAQPSDEEKFETFKNLCELDKAMKCNDEKTWKFVSEGECTD</sequence>
<feature type="chain" id="PRO_5006070301" evidence="1">
    <location>
        <begin position="27"/>
        <end position="83"/>
    </location>
</feature>
<reference evidence="3" key="1">
    <citation type="journal article" date="2016" name="PLoS Negl. Trop. Dis.">
        <title>A Deep Insight into the Sialome of Rhodnius neglectus, a Vector of Chagas Disease.</title>
        <authorList>
            <person name="Santiago P.B."/>
            <person name="Assumpcao T.C."/>
            <person name="Araujo C.N."/>
            <person name="Bastos I.M."/>
            <person name="Neves D."/>
            <person name="Silva I.G."/>
            <person name="Charneau S."/>
            <person name="Queiroz R.M."/>
            <person name="Raiol T."/>
            <person name="Oliveira J.V."/>
            <person name="Sousa M.V."/>
            <person name="Calvo E."/>
            <person name="Ribeiro J.M."/>
            <person name="Santana J.M."/>
        </authorList>
    </citation>
    <scope>NUCLEOTIDE SEQUENCE</scope>
    <source>
        <tissue evidence="3">Salivary glands</tissue>
    </source>
</reference>
<evidence type="ECO:0000256" key="1">
    <source>
        <dbReference type="SAM" id="SignalP"/>
    </source>
</evidence>
<evidence type="ECO:0000259" key="2">
    <source>
        <dbReference type="PROSITE" id="PS51465"/>
    </source>
</evidence>
<keyword evidence="1" id="KW-0732">Signal</keyword>
<dbReference type="AlphaFoldDB" id="A0A0P4W3X1"/>
<feature type="signal peptide" evidence="1">
    <location>
        <begin position="1"/>
        <end position="26"/>
    </location>
</feature>
<name>A0A0P4W3X1_9HEMI</name>
<dbReference type="SUPFAM" id="SSF100895">
    <property type="entry name" value="Kazal-type serine protease inhibitors"/>
    <property type="match status" value="1"/>
</dbReference>
<dbReference type="Gene3D" id="3.30.60.30">
    <property type="match status" value="1"/>
</dbReference>
<evidence type="ECO:0000313" key="3">
    <source>
        <dbReference type="EMBL" id="JAI56086.1"/>
    </source>
</evidence>
<dbReference type="EMBL" id="GDKW01000509">
    <property type="protein sequence ID" value="JAI56086.1"/>
    <property type="molecule type" value="mRNA"/>
</dbReference>
<feature type="domain" description="Kazal-like" evidence="2">
    <location>
        <begin position="25"/>
        <end position="83"/>
    </location>
</feature>
<protein>
    <submittedName>
        <fullName evidence="3">Putative salivary secreted kazaltype proteinase inhibitor</fullName>
    </submittedName>
</protein>
<dbReference type="InterPro" id="IPR036058">
    <property type="entry name" value="Kazal_dom_sf"/>
</dbReference>
<proteinExistence type="evidence at transcript level"/>
<dbReference type="PROSITE" id="PS51465">
    <property type="entry name" value="KAZAL_2"/>
    <property type="match status" value="1"/>
</dbReference>
<dbReference type="InterPro" id="IPR002350">
    <property type="entry name" value="Kazal_dom"/>
</dbReference>
<organism evidence="3">
    <name type="scientific">Rhodnius neglectus</name>
    <dbReference type="NCBI Taxonomy" id="72488"/>
    <lineage>
        <taxon>Eukaryota</taxon>
        <taxon>Metazoa</taxon>
        <taxon>Ecdysozoa</taxon>
        <taxon>Arthropoda</taxon>
        <taxon>Hexapoda</taxon>
        <taxon>Insecta</taxon>
        <taxon>Pterygota</taxon>
        <taxon>Neoptera</taxon>
        <taxon>Paraneoptera</taxon>
        <taxon>Hemiptera</taxon>
        <taxon>Heteroptera</taxon>
        <taxon>Panheteroptera</taxon>
        <taxon>Cimicomorpha</taxon>
        <taxon>Reduviidae</taxon>
        <taxon>Triatominae</taxon>
        <taxon>Rhodnius</taxon>
    </lineage>
</organism>
<accession>A0A0P4W3X1</accession>